<dbReference type="InterPro" id="IPR001853">
    <property type="entry name" value="DSBA-like_thioredoxin_dom"/>
</dbReference>
<feature type="domain" description="DSBA-like thioredoxin" evidence="1">
    <location>
        <begin position="7"/>
        <end position="184"/>
    </location>
</feature>
<dbReference type="InterPro" id="IPR036249">
    <property type="entry name" value="Thioredoxin-like_sf"/>
</dbReference>
<dbReference type="EMBL" id="CAMXCT010000848">
    <property type="protein sequence ID" value="CAI3983958.1"/>
    <property type="molecule type" value="Genomic_DNA"/>
</dbReference>
<dbReference type="Gene3D" id="3.40.30.10">
    <property type="entry name" value="Glutaredoxin"/>
    <property type="match status" value="1"/>
</dbReference>
<dbReference type="AlphaFoldDB" id="A0A9P1FPT8"/>
<dbReference type="GO" id="GO:0016491">
    <property type="term" value="F:oxidoreductase activity"/>
    <property type="evidence" value="ECO:0007669"/>
    <property type="project" value="InterPro"/>
</dbReference>
<evidence type="ECO:0000313" key="2">
    <source>
        <dbReference type="EMBL" id="CAI3983958.1"/>
    </source>
</evidence>
<dbReference type="Proteomes" id="UP001152797">
    <property type="component" value="Unassembled WGS sequence"/>
</dbReference>
<accession>A0A9P1FPT8</accession>
<keyword evidence="4" id="KW-1185">Reference proteome</keyword>
<dbReference type="Pfam" id="PF01323">
    <property type="entry name" value="DSBA"/>
    <property type="match status" value="1"/>
</dbReference>
<evidence type="ECO:0000313" key="4">
    <source>
        <dbReference type="Proteomes" id="UP001152797"/>
    </source>
</evidence>
<organism evidence="2">
    <name type="scientific">Cladocopium goreaui</name>
    <dbReference type="NCBI Taxonomy" id="2562237"/>
    <lineage>
        <taxon>Eukaryota</taxon>
        <taxon>Sar</taxon>
        <taxon>Alveolata</taxon>
        <taxon>Dinophyceae</taxon>
        <taxon>Suessiales</taxon>
        <taxon>Symbiodiniaceae</taxon>
        <taxon>Cladocopium</taxon>
    </lineage>
</organism>
<dbReference type="EMBL" id="CAMXCT020000848">
    <property type="protein sequence ID" value="CAL1137333.1"/>
    <property type="molecule type" value="Genomic_DNA"/>
</dbReference>
<reference evidence="3 4" key="2">
    <citation type="submission" date="2024-05" db="EMBL/GenBank/DDBJ databases">
        <authorList>
            <person name="Chen Y."/>
            <person name="Shah S."/>
            <person name="Dougan E. K."/>
            <person name="Thang M."/>
            <person name="Chan C."/>
        </authorList>
    </citation>
    <scope>NUCLEOTIDE SEQUENCE [LARGE SCALE GENOMIC DNA]</scope>
</reference>
<dbReference type="OrthoDB" id="1930760at2759"/>
<dbReference type="SUPFAM" id="SSF52833">
    <property type="entry name" value="Thioredoxin-like"/>
    <property type="match status" value="1"/>
</dbReference>
<comment type="caution">
    <text evidence="2">The sequence shown here is derived from an EMBL/GenBank/DDBJ whole genome shotgun (WGS) entry which is preliminary data.</text>
</comment>
<protein>
    <submittedName>
        <fullName evidence="3">DSBA-like thioredoxin domain-containing protein</fullName>
    </submittedName>
</protein>
<gene>
    <name evidence="2" type="ORF">C1SCF055_LOCUS11520</name>
</gene>
<dbReference type="PANTHER" id="PTHR13887:SF41">
    <property type="entry name" value="THIOREDOXIN SUPERFAMILY PROTEIN"/>
    <property type="match status" value="1"/>
</dbReference>
<name>A0A9P1FPT8_9DINO</name>
<dbReference type="EMBL" id="CAMXCT030000848">
    <property type="protein sequence ID" value="CAL4771270.1"/>
    <property type="molecule type" value="Genomic_DNA"/>
</dbReference>
<evidence type="ECO:0000259" key="1">
    <source>
        <dbReference type="Pfam" id="PF01323"/>
    </source>
</evidence>
<evidence type="ECO:0000313" key="3">
    <source>
        <dbReference type="EMBL" id="CAL4771270.1"/>
    </source>
</evidence>
<reference evidence="2" key="1">
    <citation type="submission" date="2022-10" db="EMBL/GenBank/DDBJ databases">
        <authorList>
            <person name="Chen Y."/>
            <person name="Dougan E. K."/>
            <person name="Chan C."/>
            <person name="Rhodes N."/>
            <person name="Thang M."/>
        </authorList>
    </citation>
    <scope>NUCLEOTIDE SEQUENCE</scope>
</reference>
<proteinExistence type="predicted"/>
<dbReference type="PANTHER" id="PTHR13887">
    <property type="entry name" value="GLUTATHIONE S-TRANSFERASE KAPPA"/>
    <property type="match status" value="1"/>
</dbReference>
<sequence>MQQCGQNLDFEVRWLPFQLDPSASEKPYSRMEAYAKKFGKGKEEVKQMGSWMKAKFDAAKLPYEFSEAALASNTFDAHRVLTAAYKHGGAEAQDRAAEALFHSYFAKEKAPNDPEALKEAAKAAGLDGDAVLDKSFAASETQEEMKVGQKLRVRGVPHFVIRTENSRTEQISGAQPPESFVEAFEALMR</sequence>